<name>A0A3S0QHU5_9HYPH</name>
<gene>
    <name evidence="2" type="ORF">EEQ99_01695</name>
</gene>
<dbReference type="AlphaFoldDB" id="A0A3S0QHU5"/>
<dbReference type="Pfam" id="PF23296">
    <property type="entry name" value="DUF7079"/>
    <property type="match status" value="1"/>
</dbReference>
<accession>A0A3S0QHU5</accession>
<evidence type="ECO:0000259" key="1">
    <source>
        <dbReference type="Pfam" id="PF23296"/>
    </source>
</evidence>
<proteinExistence type="predicted"/>
<sequence>MSEVFLDSELQAKDYRRIAKALDISGYSLAELRSILEDEVAPAFASNLCSVAGEWAGWRENDVQTIMFQSLSRRRFRLLSWLKRVLRRRHIEQEWEKIAQFLEQG</sequence>
<dbReference type="Proteomes" id="UP000273611">
    <property type="component" value="Unassembled WGS sequence"/>
</dbReference>
<feature type="domain" description="DUF7079" evidence="1">
    <location>
        <begin position="1"/>
        <end position="100"/>
    </location>
</feature>
<dbReference type="InterPro" id="IPR055507">
    <property type="entry name" value="DUF7079"/>
</dbReference>
<comment type="caution">
    <text evidence="2">The sequence shown here is derived from an EMBL/GenBank/DDBJ whole genome shotgun (WGS) entry which is preliminary data.</text>
</comment>
<protein>
    <recommendedName>
        <fullName evidence="1">DUF7079 domain-containing protein</fullName>
    </recommendedName>
</protein>
<dbReference type="EMBL" id="RIBW01000001">
    <property type="protein sequence ID" value="RUM04302.1"/>
    <property type="molecule type" value="Genomic_DNA"/>
</dbReference>
<reference evidence="2 3" key="1">
    <citation type="journal article" date="2015" name="Int. J. Syst. Evol. Microbiol.">
        <title>Rhizobium anhuiense sp. nov., isolated from effective nodules of Vicia faba and Pisum sativum.</title>
        <authorList>
            <person name="Zhang Y.J."/>
            <person name="Zheng W.T."/>
            <person name="Everall I."/>
            <person name="Young J.P."/>
            <person name="Zhang X.X."/>
            <person name="Tian C.F."/>
            <person name="Sui X.H."/>
            <person name="Wang E.T."/>
            <person name="Chen W.X."/>
        </authorList>
    </citation>
    <scope>NUCLEOTIDE SEQUENCE [LARGE SCALE GENOMIC DNA]</scope>
    <source>
        <strain evidence="2 3">CCBAU 23252</strain>
    </source>
</reference>
<organism evidence="2 3">
    <name type="scientific">Rhizobium anhuiense</name>
    <dbReference type="NCBI Taxonomy" id="1184720"/>
    <lineage>
        <taxon>Bacteria</taxon>
        <taxon>Pseudomonadati</taxon>
        <taxon>Pseudomonadota</taxon>
        <taxon>Alphaproteobacteria</taxon>
        <taxon>Hyphomicrobiales</taxon>
        <taxon>Rhizobiaceae</taxon>
        <taxon>Rhizobium/Agrobacterium group</taxon>
        <taxon>Rhizobium</taxon>
    </lineage>
</organism>
<evidence type="ECO:0000313" key="2">
    <source>
        <dbReference type="EMBL" id="RUM04302.1"/>
    </source>
</evidence>
<evidence type="ECO:0000313" key="3">
    <source>
        <dbReference type="Proteomes" id="UP000273611"/>
    </source>
</evidence>